<dbReference type="CDD" id="cd00063">
    <property type="entry name" value="FN3"/>
    <property type="match status" value="1"/>
</dbReference>
<evidence type="ECO:0000313" key="10">
    <source>
        <dbReference type="EMBL" id="KAF0032704.1"/>
    </source>
</evidence>
<dbReference type="SMART" id="SM00369">
    <property type="entry name" value="LRR_TYP"/>
    <property type="match status" value="7"/>
</dbReference>
<feature type="domain" description="EGF-like" evidence="8">
    <location>
        <begin position="519"/>
        <end position="556"/>
    </location>
</feature>
<keyword evidence="7" id="KW-0812">Transmembrane</keyword>
<keyword evidence="7" id="KW-1133">Transmembrane helix</keyword>
<keyword evidence="7" id="KW-0472">Membrane</keyword>
<dbReference type="PANTHER" id="PTHR24369">
    <property type="entry name" value="ANTIGEN BSP, PUTATIVE-RELATED"/>
    <property type="match status" value="1"/>
</dbReference>
<dbReference type="InterPro" id="IPR050541">
    <property type="entry name" value="LRR_TM_domain-containing"/>
</dbReference>
<dbReference type="PROSITE" id="PS50026">
    <property type="entry name" value="EGF_3"/>
    <property type="match status" value="1"/>
</dbReference>
<dbReference type="SMART" id="SM00082">
    <property type="entry name" value="LRRCT"/>
    <property type="match status" value="1"/>
</dbReference>
<dbReference type="PRINTS" id="PR00019">
    <property type="entry name" value="LEURICHRPT"/>
</dbReference>
<dbReference type="Gene3D" id="3.80.10.10">
    <property type="entry name" value="Ribonuclease Inhibitor"/>
    <property type="match status" value="2"/>
</dbReference>
<dbReference type="InterPro" id="IPR000483">
    <property type="entry name" value="Cys-rich_flank_reg_C"/>
</dbReference>
<evidence type="ECO:0000256" key="6">
    <source>
        <dbReference type="SAM" id="MobiDB-lite"/>
    </source>
</evidence>
<keyword evidence="5" id="KW-0245">EGF-like domain</keyword>
<comment type="caution">
    <text evidence="5">Lacks conserved residue(s) required for the propagation of feature annotation.</text>
</comment>
<dbReference type="FunFam" id="3.80.10.10:FF:000211">
    <property type="entry name" value="vasorin"/>
    <property type="match status" value="1"/>
</dbReference>
<evidence type="ECO:0000259" key="8">
    <source>
        <dbReference type="PROSITE" id="PS50026"/>
    </source>
</evidence>
<dbReference type="CDD" id="cd00054">
    <property type="entry name" value="EGF_CA"/>
    <property type="match status" value="1"/>
</dbReference>
<dbReference type="SMART" id="SM00364">
    <property type="entry name" value="LRR_BAC"/>
    <property type="match status" value="5"/>
</dbReference>
<dbReference type="Pfam" id="PF00560">
    <property type="entry name" value="LRR_1"/>
    <property type="match status" value="1"/>
</dbReference>
<evidence type="ECO:0000256" key="5">
    <source>
        <dbReference type="PROSITE-ProRule" id="PRU00076"/>
    </source>
</evidence>
<organism evidence="10 11">
    <name type="scientific">Scophthalmus maximus</name>
    <name type="common">Turbot</name>
    <name type="synonym">Psetta maxima</name>
    <dbReference type="NCBI Taxonomy" id="52904"/>
    <lineage>
        <taxon>Eukaryota</taxon>
        <taxon>Metazoa</taxon>
        <taxon>Chordata</taxon>
        <taxon>Craniata</taxon>
        <taxon>Vertebrata</taxon>
        <taxon>Euteleostomi</taxon>
        <taxon>Actinopterygii</taxon>
        <taxon>Neopterygii</taxon>
        <taxon>Teleostei</taxon>
        <taxon>Neoteleostei</taxon>
        <taxon>Acanthomorphata</taxon>
        <taxon>Carangaria</taxon>
        <taxon>Pleuronectiformes</taxon>
        <taxon>Pleuronectoidei</taxon>
        <taxon>Scophthalmidae</taxon>
        <taxon>Scophthalmus</taxon>
    </lineage>
</organism>
<dbReference type="InterPro" id="IPR001611">
    <property type="entry name" value="Leu-rich_rpt"/>
</dbReference>
<dbReference type="AlphaFoldDB" id="A0A6A4SNM3"/>
<keyword evidence="4 5" id="KW-1015">Disulfide bond</keyword>
<dbReference type="InterPro" id="IPR003961">
    <property type="entry name" value="FN3_dom"/>
</dbReference>
<accession>A0A6A4SNM3</accession>
<evidence type="ECO:0000256" key="4">
    <source>
        <dbReference type="ARBA" id="ARBA00023157"/>
    </source>
</evidence>
<dbReference type="Proteomes" id="UP000438429">
    <property type="component" value="Unassembled WGS sequence"/>
</dbReference>
<evidence type="ECO:0000256" key="2">
    <source>
        <dbReference type="ARBA" id="ARBA00022729"/>
    </source>
</evidence>
<dbReference type="EMBL" id="VEVO01000013">
    <property type="protein sequence ID" value="KAF0032704.1"/>
    <property type="molecule type" value="Genomic_DNA"/>
</dbReference>
<evidence type="ECO:0000256" key="3">
    <source>
        <dbReference type="ARBA" id="ARBA00022737"/>
    </source>
</evidence>
<comment type="caution">
    <text evidence="10">The sequence shown here is derived from an EMBL/GenBank/DDBJ whole genome shotgun (WGS) entry which is preliminary data.</text>
</comment>
<keyword evidence="3" id="KW-0677">Repeat</keyword>
<dbReference type="PROSITE" id="PS51450">
    <property type="entry name" value="LRR"/>
    <property type="match status" value="3"/>
</dbReference>
<evidence type="ECO:0008006" key="12">
    <source>
        <dbReference type="Google" id="ProtNLM"/>
    </source>
</evidence>
<keyword evidence="2" id="KW-0732">Signal</keyword>
<dbReference type="InterPro" id="IPR003591">
    <property type="entry name" value="Leu-rich_rpt_typical-subtyp"/>
</dbReference>
<gene>
    <name evidence="10" type="ORF">F2P81_014994</name>
</gene>
<dbReference type="InterPro" id="IPR036116">
    <property type="entry name" value="FN3_sf"/>
</dbReference>
<dbReference type="PROSITE" id="PS50853">
    <property type="entry name" value="FN3"/>
    <property type="match status" value="1"/>
</dbReference>
<dbReference type="Pfam" id="PF13855">
    <property type="entry name" value="LRR_8"/>
    <property type="match status" value="2"/>
</dbReference>
<reference evidence="10 11" key="1">
    <citation type="submission" date="2019-06" db="EMBL/GenBank/DDBJ databases">
        <title>Draft genomes of female and male turbot (Scophthalmus maximus).</title>
        <authorList>
            <person name="Xu H."/>
            <person name="Xu X.-W."/>
            <person name="Shao C."/>
            <person name="Chen S."/>
        </authorList>
    </citation>
    <scope>NUCLEOTIDE SEQUENCE [LARGE SCALE GENOMIC DNA]</scope>
    <source>
        <strain evidence="10">Ysfricsl-2016a</strain>
        <tissue evidence="10">Blood</tissue>
    </source>
</reference>
<dbReference type="SUPFAM" id="SSF52058">
    <property type="entry name" value="L domain-like"/>
    <property type="match status" value="1"/>
</dbReference>
<dbReference type="PROSITE" id="PS00022">
    <property type="entry name" value="EGF_1"/>
    <property type="match status" value="1"/>
</dbReference>
<dbReference type="PANTHER" id="PTHR24369:SF160">
    <property type="entry name" value="VASORIN"/>
    <property type="match status" value="1"/>
</dbReference>
<feature type="domain" description="Fibronectin type-III" evidence="9">
    <location>
        <begin position="577"/>
        <end position="670"/>
    </location>
</feature>
<feature type="region of interest" description="Disordered" evidence="6">
    <location>
        <begin position="481"/>
        <end position="516"/>
    </location>
</feature>
<dbReference type="SMART" id="SM00365">
    <property type="entry name" value="LRR_SD22"/>
    <property type="match status" value="4"/>
</dbReference>
<feature type="transmembrane region" description="Helical" evidence="7">
    <location>
        <begin position="687"/>
        <end position="711"/>
    </location>
</feature>
<dbReference type="InterPro" id="IPR032675">
    <property type="entry name" value="LRR_dom_sf"/>
</dbReference>
<dbReference type="SUPFAM" id="SSF57196">
    <property type="entry name" value="EGF/Laminin"/>
    <property type="match status" value="1"/>
</dbReference>
<dbReference type="InterPro" id="IPR000742">
    <property type="entry name" value="EGF"/>
</dbReference>
<proteinExistence type="predicted"/>
<dbReference type="GO" id="GO:0005886">
    <property type="term" value="C:plasma membrane"/>
    <property type="evidence" value="ECO:0007669"/>
    <property type="project" value="TreeGrafter"/>
</dbReference>
<dbReference type="SUPFAM" id="SSF49265">
    <property type="entry name" value="Fibronectin type III"/>
    <property type="match status" value="1"/>
</dbReference>
<evidence type="ECO:0000256" key="7">
    <source>
        <dbReference type="SAM" id="Phobius"/>
    </source>
</evidence>
<sequence length="787" mass="87088">MHRMAQQNKRVTFLPRTGYVKEATDERQPQSVSHISPLIPFLQGKTTSPQRDSPYCVNRITQLCKISSDRIHFIMIPLSALCQSWRKARNLCALGMEREQVCTMKFSMTLLVPFLLFLILPDGILSSDCPKDCSCSTPESILCFQRRSSSIPKGVPQFTKSLYLFANGIEGLTAKDFDGMENLEMLDLSQNKLTEIPDRVFEPLTSLRNLDLSSNQISHISEECFQGMALLERLYLYSNLIKTIHPAAFNGLENLLELKIQGNQLTSLPALSMPHLLLLDLRFNVLHTLGPSDLQTPNLESLKLGGVGLTSLDKELIGNLKNLHELDISGNQIESFPSVLKETQGLIHLSLAGNPMGPLKVQDLKKLGELQELDISSLSLQGLPEEFSQLFPHLRKLTVAENPFNCLCTLAWFPRWLRAQSITLERTEETRCHFPPINAGRVLERLEHRDFGCPTTTTVTTSTVKTSTTLPVPVTTLLSTTEAVQVPRASDEPTDQDDDFPLPPVPASPSTSSMDLGEDQHFCPSHTCLNGGVCRLDQHGQVECTCPKGTSGLYCEVLNHQPSPPEAAFPMATVIADTSDISSHEVTATSILVDLHHYIEMRPYIRGIRLTYRNLSGPDRRPIQLSLPASFPEYRLRGLKPNSTYTVCASPLGAPSGIDSVCTEAHTAPEIISSPDAQVTDPRLTTMLVPAVAILLLLVLIAIALGVVCYLRRKRAKGHLDLDCEPSQLELDGVKDGLDNGALPQKQPQIMIPEPAVQNGNLEYEVLLLQDHCTSNNNMSSHKPSYF</sequence>
<name>A0A6A4SNM3_SCOMX</name>
<evidence type="ECO:0000313" key="11">
    <source>
        <dbReference type="Proteomes" id="UP000438429"/>
    </source>
</evidence>
<protein>
    <recommendedName>
        <fullName evidence="12">Vasorin-like</fullName>
    </recommendedName>
</protein>
<evidence type="ECO:0000256" key="1">
    <source>
        <dbReference type="ARBA" id="ARBA00022614"/>
    </source>
</evidence>
<feature type="disulfide bond" evidence="5">
    <location>
        <begin position="546"/>
        <end position="555"/>
    </location>
</feature>
<keyword evidence="1" id="KW-0433">Leucine-rich repeat</keyword>
<evidence type="ECO:0000259" key="9">
    <source>
        <dbReference type="PROSITE" id="PS50853"/>
    </source>
</evidence>
<dbReference type="Gene3D" id="2.10.25.10">
    <property type="entry name" value="Laminin"/>
    <property type="match status" value="1"/>
</dbReference>